<evidence type="ECO:0000313" key="1">
    <source>
        <dbReference type="EMBL" id="EDW56826.1"/>
    </source>
</evidence>
<sequence length="62" mass="7687">MDFFTLNKRYIELKLLSFLREHRRDFRHKFALPEDFLKLDLADYERYMDTEENDSSSDFSET</sequence>
<protein>
    <submittedName>
        <fullName evidence="1">GM15945</fullName>
    </submittedName>
</protein>
<organism evidence="2">
    <name type="scientific">Drosophila sechellia</name>
    <name type="common">Fruit fly</name>
    <dbReference type="NCBI Taxonomy" id="7238"/>
    <lineage>
        <taxon>Eukaryota</taxon>
        <taxon>Metazoa</taxon>
        <taxon>Ecdysozoa</taxon>
        <taxon>Arthropoda</taxon>
        <taxon>Hexapoda</taxon>
        <taxon>Insecta</taxon>
        <taxon>Pterygota</taxon>
        <taxon>Neoptera</taxon>
        <taxon>Endopterygota</taxon>
        <taxon>Diptera</taxon>
        <taxon>Brachycera</taxon>
        <taxon>Muscomorpha</taxon>
        <taxon>Ephydroidea</taxon>
        <taxon>Drosophilidae</taxon>
        <taxon>Drosophila</taxon>
        <taxon>Sophophora</taxon>
    </lineage>
</organism>
<reference evidence="1 2" key="1">
    <citation type="journal article" date="2007" name="Nature">
        <title>Evolution of genes and genomes on the Drosophila phylogeny.</title>
        <authorList>
            <consortium name="Drosophila 12 Genomes Consortium"/>
            <person name="Clark A.G."/>
            <person name="Eisen M.B."/>
            <person name="Smith D.R."/>
            <person name="Bergman C.M."/>
            <person name="Oliver B."/>
            <person name="Markow T.A."/>
            <person name="Kaufman T.C."/>
            <person name="Kellis M."/>
            <person name="Gelbart W."/>
            <person name="Iyer V.N."/>
            <person name="Pollard D.A."/>
            <person name="Sackton T.B."/>
            <person name="Larracuente A.M."/>
            <person name="Singh N.D."/>
            <person name="Abad J.P."/>
            <person name="Abt D.N."/>
            <person name="Adryan B."/>
            <person name="Aguade M."/>
            <person name="Akashi H."/>
            <person name="Anderson W.W."/>
            <person name="Aquadro C.F."/>
            <person name="Ardell D.H."/>
            <person name="Arguello R."/>
            <person name="Artieri C.G."/>
            <person name="Barbash D.A."/>
            <person name="Barker D."/>
            <person name="Barsanti P."/>
            <person name="Batterham P."/>
            <person name="Batzoglou S."/>
            <person name="Begun D."/>
            <person name="Bhutkar A."/>
            <person name="Blanco E."/>
            <person name="Bosak S.A."/>
            <person name="Bradley R.K."/>
            <person name="Brand A.D."/>
            <person name="Brent M.R."/>
            <person name="Brooks A.N."/>
            <person name="Brown R.H."/>
            <person name="Butlin R.K."/>
            <person name="Caggese C."/>
            <person name="Calvi B.R."/>
            <person name="Bernardo de Carvalho A."/>
            <person name="Caspi A."/>
            <person name="Castrezana S."/>
            <person name="Celniker S.E."/>
            <person name="Chang J.L."/>
            <person name="Chapple C."/>
            <person name="Chatterji S."/>
            <person name="Chinwalla A."/>
            <person name="Civetta A."/>
            <person name="Clifton S.W."/>
            <person name="Comeron J.M."/>
            <person name="Costello J.C."/>
            <person name="Coyne J.A."/>
            <person name="Daub J."/>
            <person name="David R.G."/>
            <person name="Delcher A.L."/>
            <person name="Delehaunty K."/>
            <person name="Do C.B."/>
            <person name="Ebling H."/>
            <person name="Edwards K."/>
            <person name="Eickbush T."/>
            <person name="Evans J.D."/>
            <person name="Filipski A."/>
            <person name="Findeiss S."/>
            <person name="Freyhult E."/>
            <person name="Fulton L."/>
            <person name="Fulton R."/>
            <person name="Garcia A.C."/>
            <person name="Gardiner A."/>
            <person name="Garfield D.A."/>
            <person name="Garvin B.E."/>
            <person name="Gibson G."/>
            <person name="Gilbert D."/>
            <person name="Gnerre S."/>
            <person name="Godfrey J."/>
            <person name="Good R."/>
            <person name="Gotea V."/>
            <person name="Gravely B."/>
            <person name="Greenberg A.J."/>
            <person name="Griffiths-Jones S."/>
            <person name="Gross S."/>
            <person name="Guigo R."/>
            <person name="Gustafson E.A."/>
            <person name="Haerty W."/>
            <person name="Hahn M.W."/>
            <person name="Halligan D.L."/>
            <person name="Halpern A.L."/>
            <person name="Halter G.M."/>
            <person name="Han M.V."/>
            <person name="Heger A."/>
            <person name="Hillier L."/>
            <person name="Hinrichs A.S."/>
            <person name="Holmes I."/>
            <person name="Hoskins R.A."/>
            <person name="Hubisz M.J."/>
            <person name="Hultmark D."/>
            <person name="Huntley M.A."/>
            <person name="Jaffe D.B."/>
            <person name="Jagadeeshan S."/>
            <person name="Jeck W.R."/>
            <person name="Johnson J."/>
            <person name="Jones C.D."/>
            <person name="Jordan W.C."/>
            <person name="Karpen G.H."/>
            <person name="Kataoka E."/>
            <person name="Keightley P.D."/>
            <person name="Kheradpour P."/>
            <person name="Kirkness E.F."/>
            <person name="Koerich L.B."/>
            <person name="Kristiansen K."/>
            <person name="Kudrna D."/>
            <person name="Kulathinal R.J."/>
            <person name="Kumar S."/>
            <person name="Kwok R."/>
            <person name="Lander E."/>
            <person name="Langley C.H."/>
            <person name="Lapoint R."/>
            <person name="Lazzaro B.P."/>
            <person name="Lee S.J."/>
            <person name="Levesque L."/>
            <person name="Li R."/>
            <person name="Lin C.F."/>
            <person name="Lin M.F."/>
            <person name="Lindblad-Toh K."/>
            <person name="Llopart A."/>
            <person name="Long M."/>
            <person name="Low L."/>
            <person name="Lozovsky E."/>
            <person name="Lu J."/>
            <person name="Luo M."/>
            <person name="Machado C.A."/>
            <person name="Makalowski W."/>
            <person name="Marzo M."/>
            <person name="Matsuda M."/>
            <person name="Matzkin L."/>
            <person name="McAllister B."/>
            <person name="McBride C.S."/>
            <person name="McKernan B."/>
            <person name="McKernan K."/>
            <person name="Mendez-Lago M."/>
            <person name="Minx P."/>
            <person name="Mollenhauer M.U."/>
            <person name="Montooth K."/>
            <person name="Mount S.M."/>
            <person name="Mu X."/>
            <person name="Myers E."/>
            <person name="Negre B."/>
            <person name="Newfeld S."/>
            <person name="Nielsen R."/>
            <person name="Noor M.A."/>
            <person name="O'Grady P."/>
            <person name="Pachter L."/>
            <person name="Papaceit M."/>
            <person name="Parisi M.J."/>
            <person name="Parisi M."/>
            <person name="Parts L."/>
            <person name="Pedersen J.S."/>
            <person name="Pesole G."/>
            <person name="Phillippy A.M."/>
            <person name="Ponting C.P."/>
            <person name="Pop M."/>
            <person name="Porcelli D."/>
            <person name="Powell J.R."/>
            <person name="Prohaska S."/>
            <person name="Pruitt K."/>
            <person name="Puig M."/>
            <person name="Quesneville H."/>
            <person name="Ram K.R."/>
            <person name="Rand D."/>
            <person name="Rasmussen M.D."/>
            <person name="Reed L.K."/>
            <person name="Reenan R."/>
            <person name="Reily A."/>
            <person name="Remington K.A."/>
            <person name="Rieger T.T."/>
            <person name="Ritchie M.G."/>
            <person name="Robin C."/>
            <person name="Rogers Y.H."/>
            <person name="Rohde C."/>
            <person name="Rozas J."/>
            <person name="Rubenfield M.J."/>
            <person name="Ruiz A."/>
            <person name="Russo S."/>
            <person name="Salzberg S.L."/>
            <person name="Sanchez-Gracia A."/>
            <person name="Saranga D.J."/>
            <person name="Sato H."/>
            <person name="Schaeffer S.W."/>
            <person name="Schatz M.C."/>
            <person name="Schlenke T."/>
            <person name="Schwartz R."/>
            <person name="Segarra C."/>
            <person name="Singh R.S."/>
            <person name="Sirot L."/>
            <person name="Sirota M."/>
            <person name="Sisneros N.B."/>
            <person name="Smith C.D."/>
            <person name="Smith T.F."/>
            <person name="Spieth J."/>
            <person name="Stage D.E."/>
            <person name="Stark A."/>
            <person name="Stephan W."/>
            <person name="Strausberg R.L."/>
            <person name="Strempel S."/>
            <person name="Sturgill D."/>
            <person name="Sutton G."/>
            <person name="Sutton G.G."/>
            <person name="Tao W."/>
            <person name="Teichmann S."/>
            <person name="Tobari Y.N."/>
            <person name="Tomimura Y."/>
            <person name="Tsolas J.M."/>
            <person name="Valente V.L."/>
            <person name="Venter E."/>
            <person name="Venter J.C."/>
            <person name="Vicario S."/>
            <person name="Vieira F.G."/>
            <person name="Vilella A.J."/>
            <person name="Villasante A."/>
            <person name="Walenz B."/>
            <person name="Wang J."/>
            <person name="Wasserman M."/>
            <person name="Watts T."/>
            <person name="Wilson D."/>
            <person name="Wilson R.K."/>
            <person name="Wing R.A."/>
            <person name="Wolfner M.F."/>
            <person name="Wong A."/>
            <person name="Wong G.K."/>
            <person name="Wu C.I."/>
            <person name="Wu G."/>
            <person name="Yamamoto D."/>
            <person name="Yang H.P."/>
            <person name="Yang S.P."/>
            <person name="Yorke J.A."/>
            <person name="Yoshida K."/>
            <person name="Zdobnov E."/>
            <person name="Zhang P."/>
            <person name="Zhang Y."/>
            <person name="Zimin A.V."/>
            <person name="Baldwin J."/>
            <person name="Abdouelleil A."/>
            <person name="Abdulkadir J."/>
            <person name="Abebe A."/>
            <person name="Abera B."/>
            <person name="Abreu J."/>
            <person name="Acer S.C."/>
            <person name="Aftuck L."/>
            <person name="Alexander A."/>
            <person name="An P."/>
            <person name="Anderson E."/>
            <person name="Anderson S."/>
            <person name="Arachi H."/>
            <person name="Azer M."/>
            <person name="Bachantsang P."/>
            <person name="Barry A."/>
            <person name="Bayul T."/>
            <person name="Berlin A."/>
            <person name="Bessette D."/>
            <person name="Bloom T."/>
            <person name="Blye J."/>
            <person name="Boguslavskiy L."/>
            <person name="Bonnet C."/>
            <person name="Boukhgalter B."/>
            <person name="Bourzgui I."/>
            <person name="Brown A."/>
            <person name="Cahill P."/>
            <person name="Channer S."/>
            <person name="Cheshatsang Y."/>
            <person name="Chuda L."/>
            <person name="Citroen M."/>
            <person name="Collymore A."/>
            <person name="Cooke P."/>
            <person name="Costello M."/>
            <person name="D'Aco K."/>
            <person name="Daza R."/>
            <person name="De Haan G."/>
            <person name="DeGray S."/>
            <person name="DeMaso C."/>
            <person name="Dhargay N."/>
            <person name="Dooley K."/>
            <person name="Dooley E."/>
            <person name="Doricent M."/>
            <person name="Dorje P."/>
            <person name="Dorjee K."/>
            <person name="Dupes A."/>
            <person name="Elong R."/>
            <person name="Falk J."/>
            <person name="Farina A."/>
            <person name="Faro S."/>
            <person name="Ferguson D."/>
            <person name="Fisher S."/>
            <person name="Foley C.D."/>
            <person name="Franke A."/>
            <person name="Friedrich D."/>
            <person name="Gadbois L."/>
            <person name="Gearin G."/>
            <person name="Gearin C.R."/>
            <person name="Giannoukos G."/>
            <person name="Goode T."/>
            <person name="Graham J."/>
            <person name="Grandbois E."/>
            <person name="Grewal S."/>
            <person name="Gyaltsen K."/>
            <person name="Hafez N."/>
            <person name="Hagos B."/>
            <person name="Hall J."/>
            <person name="Henson C."/>
            <person name="Hollinger A."/>
            <person name="Honan T."/>
            <person name="Huard M.D."/>
            <person name="Hughes L."/>
            <person name="Hurhula B."/>
            <person name="Husby M.E."/>
            <person name="Kamat A."/>
            <person name="Kanga B."/>
            <person name="Kashin S."/>
            <person name="Khazanovich D."/>
            <person name="Kisner P."/>
            <person name="Lance K."/>
            <person name="Lara M."/>
            <person name="Lee W."/>
            <person name="Lennon N."/>
            <person name="Letendre F."/>
            <person name="LeVine R."/>
            <person name="Lipovsky A."/>
            <person name="Liu X."/>
            <person name="Liu J."/>
            <person name="Liu S."/>
            <person name="Lokyitsang T."/>
            <person name="Lokyitsang Y."/>
            <person name="Lubonja R."/>
            <person name="Lui A."/>
            <person name="MacDonald P."/>
            <person name="Magnisalis V."/>
            <person name="Maru K."/>
            <person name="Matthews C."/>
            <person name="McCusker W."/>
            <person name="McDonough S."/>
            <person name="Mehta T."/>
            <person name="Meldrim J."/>
            <person name="Meneus L."/>
            <person name="Mihai O."/>
            <person name="Mihalev A."/>
            <person name="Mihova T."/>
            <person name="Mittelman R."/>
            <person name="Mlenga V."/>
            <person name="Montmayeur A."/>
            <person name="Mulrain L."/>
            <person name="Navidi A."/>
            <person name="Naylor J."/>
            <person name="Negash T."/>
            <person name="Nguyen T."/>
            <person name="Nguyen N."/>
            <person name="Nicol R."/>
            <person name="Norbu C."/>
            <person name="Norbu N."/>
            <person name="Novod N."/>
            <person name="O'Neill B."/>
            <person name="Osman S."/>
            <person name="Markiewicz E."/>
            <person name="Oyono O.L."/>
            <person name="Patti C."/>
            <person name="Phunkhang P."/>
            <person name="Pierre F."/>
            <person name="Priest M."/>
            <person name="Raghuraman S."/>
            <person name="Rege F."/>
            <person name="Reyes R."/>
            <person name="Rise C."/>
            <person name="Rogov P."/>
            <person name="Ross K."/>
            <person name="Ryan E."/>
            <person name="Settipalli S."/>
            <person name="Shea T."/>
            <person name="Sherpa N."/>
            <person name="Shi L."/>
            <person name="Shih D."/>
            <person name="Sparrow T."/>
            <person name="Spaulding J."/>
            <person name="Stalker J."/>
            <person name="Stange-Thomann N."/>
            <person name="Stavropoulos S."/>
            <person name="Stone C."/>
            <person name="Strader C."/>
            <person name="Tesfaye S."/>
            <person name="Thomson T."/>
            <person name="Thoulutsang Y."/>
            <person name="Thoulutsang D."/>
            <person name="Topham K."/>
            <person name="Topping I."/>
            <person name="Tsamla T."/>
            <person name="Vassiliev H."/>
            <person name="Vo A."/>
            <person name="Wangchuk T."/>
            <person name="Wangdi T."/>
            <person name="Weiand M."/>
            <person name="Wilkinson J."/>
            <person name="Wilson A."/>
            <person name="Yadav S."/>
            <person name="Young G."/>
            <person name="Yu Q."/>
            <person name="Zembek L."/>
            <person name="Zhong D."/>
            <person name="Zimmer A."/>
            <person name="Zwirko Z."/>
            <person name="Jaffe D.B."/>
            <person name="Alvarez P."/>
            <person name="Brockman W."/>
            <person name="Butler J."/>
            <person name="Chin C."/>
            <person name="Gnerre S."/>
            <person name="Grabherr M."/>
            <person name="Kleber M."/>
            <person name="Mauceli E."/>
            <person name="MacCallum I."/>
        </authorList>
    </citation>
    <scope>NUCLEOTIDE SEQUENCE [LARGE SCALE GENOMIC DNA]</scope>
    <source>
        <strain evidence="2">Rob3c / Tucson 14021-0248.25</strain>
    </source>
</reference>
<dbReference type="HOGENOM" id="CLU_2906486_0_0_1"/>
<accession>B4I8A1</accession>
<name>B4I8A1_DROSE</name>
<dbReference type="EMBL" id="CH480824">
    <property type="protein sequence ID" value="EDW56826.1"/>
    <property type="molecule type" value="Genomic_DNA"/>
</dbReference>
<dbReference type="AlphaFoldDB" id="B4I8A1"/>
<gene>
    <name evidence="1" type="primary">Dsec\GM15945</name>
    <name evidence="1" type="ORF">Dsec_GM15945</name>
</gene>
<keyword evidence="2" id="KW-1185">Reference proteome</keyword>
<proteinExistence type="predicted"/>
<dbReference type="Proteomes" id="UP000001292">
    <property type="component" value="Unassembled WGS sequence"/>
</dbReference>
<evidence type="ECO:0000313" key="2">
    <source>
        <dbReference type="Proteomes" id="UP000001292"/>
    </source>
</evidence>